<comment type="caution">
    <text evidence="2">The sequence shown here is derived from an EMBL/GenBank/DDBJ whole genome shotgun (WGS) entry which is preliminary data.</text>
</comment>
<evidence type="ECO:0000313" key="3">
    <source>
        <dbReference type="Proteomes" id="UP000327157"/>
    </source>
</evidence>
<accession>A0A5N5FHM0</accession>
<dbReference type="AlphaFoldDB" id="A0A5N5FHM0"/>
<sequence length="67" mass="7583">MNRKILHKLDIHIFSNVGSIDTGGITMLEEVQKNVGRKGLKLVIAKPRSKVIKKLVKSKFTKKIVKE</sequence>
<evidence type="ECO:0000259" key="1">
    <source>
        <dbReference type="PROSITE" id="PS50801"/>
    </source>
</evidence>
<reference evidence="3" key="2">
    <citation type="submission" date="2019-10" db="EMBL/GenBank/DDBJ databases">
        <title>A de novo genome assembly of a pear dwarfing rootstock.</title>
        <authorList>
            <person name="Wang F."/>
            <person name="Wang J."/>
            <person name="Li S."/>
            <person name="Zhang Y."/>
            <person name="Fang M."/>
            <person name="Ma L."/>
            <person name="Zhao Y."/>
            <person name="Jiang S."/>
        </authorList>
    </citation>
    <scope>NUCLEOTIDE SEQUENCE [LARGE SCALE GENOMIC DNA]</scope>
</reference>
<feature type="domain" description="STAS" evidence="1">
    <location>
        <begin position="14"/>
        <end position="67"/>
    </location>
</feature>
<dbReference type="Pfam" id="PF01740">
    <property type="entry name" value="STAS"/>
    <property type="match status" value="1"/>
</dbReference>
<dbReference type="Gene3D" id="3.30.750.24">
    <property type="entry name" value="STAS domain"/>
    <property type="match status" value="1"/>
</dbReference>
<dbReference type="EMBL" id="SMOL01000768">
    <property type="protein sequence ID" value="KAB2597884.1"/>
    <property type="molecule type" value="Genomic_DNA"/>
</dbReference>
<dbReference type="SUPFAM" id="SSF52091">
    <property type="entry name" value="SpoIIaa-like"/>
    <property type="match status" value="1"/>
</dbReference>
<dbReference type="PROSITE" id="PS50801">
    <property type="entry name" value="STAS"/>
    <property type="match status" value="1"/>
</dbReference>
<evidence type="ECO:0000313" key="2">
    <source>
        <dbReference type="EMBL" id="KAB2597884.1"/>
    </source>
</evidence>
<organism evidence="2 3">
    <name type="scientific">Pyrus ussuriensis x Pyrus communis</name>
    <dbReference type="NCBI Taxonomy" id="2448454"/>
    <lineage>
        <taxon>Eukaryota</taxon>
        <taxon>Viridiplantae</taxon>
        <taxon>Streptophyta</taxon>
        <taxon>Embryophyta</taxon>
        <taxon>Tracheophyta</taxon>
        <taxon>Spermatophyta</taxon>
        <taxon>Magnoliopsida</taxon>
        <taxon>eudicotyledons</taxon>
        <taxon>Gunneridae</taxon>
        <taxon>Pentapetalae</taxon>
        <taxon>rosids</taxon>
        <taxon>fabids</taxon>
        <taxon>Rosales</taxon>
        <taxon>Rosaceae</taxon>
        <taxon>Amygdaloideae</taxon>
        <taxon>Maleae</taxon>
        <taxon>Pyrus</taxon>
    </lineage>
</organism>
<reference evidence="2 3" key="1">
    <citation type="submission" date="2019-09" db="EMBL/GenBank/DDBJ databases">
        <authorList>
            <person name="Ou C."/>
        </authorList>
    </citation>
    <scope>NUCLEOTIDE SEQUENCE [LARGE SCALE GENOMIC DNA]</scope>
    <source>
        <strain evidence="2">S2</strain>
        <tissue evidence="2">Leaf</tissue>
    </source>
</reference>
<dbReference type="OrthoDB" id="1717097at2759"/>
<dbReference type="Proteomes" id="UP000327157">
    <property type="component" value="Chromosome 1"/>
</dbReference>
<proteinExistence type="predicted"/>
<keyword evidence="3" id="KW-1185">Reference proteome</keyword>
<protein>
    <submittedName>
        <fullName evidence="2">Sulfate transporter 3.1-like</fullName>
    </submittedName>
</protein>
<dbReference type="InterPro" id="IPR036513">
    <property type="entry name" value="STAS_dom_sf"/>
</dbReference>
<dbReference type="InterPro" id="IPR002645">
    <property type="entry name" value="STAS_dom"/>
</dbReference>
<name>A0A5N5FHM0_9ROSA</name>
<reference evidence="2 3" key="3">
    <citation type="submission" date="2019-11" db="EMBL/GenBank/DDBJ databases">
        <title>A de novo genome assembly of a pear dwarfing rootstock.</title>
        <authorList>
            <person name="Wang F."/>
            <person name="Wang J."/>
            <person name="Li S."/>
            <person name="Zhang Y."/>
            <person name="Fang M."/>
            <person name="Ma L."/>
            <person name="Zhao Y."/>
            <person name="Jiang S."/>
        </authorList>
    </citation>
    <scope>NUCLEOTIDE SEQUENCE [LARGE SCALE GENOMIC DNA]</scope>
    <source>
        <strain evidence="2">S2</strain>
        <tissue evidence="2">Leaf</tissue>
    </source>
</reference>
<gene>
    <name evidence="2" type="ORF">D8674_000804</name>
</gene>